<accession>A0ABV9DWR8</accession>
<proteinExistence type="predicted"/>
<evidence type="ECO:0000313" key="3">
    <source>
        <dbReference type="Proteomes" id="UP001595923"/>
    </source>
</evidence>
<feature type="compositionally biased region" description="Basic and acidic residues" evidence="1">
    <location>
        <begin position="11"/>
        <end position="28"/>
    </location>
</feature>
<feature type="region of interest" description="Disordered" evidence="1">
    <location>
        <begin position="1"/>
        <end position="30"/>
    </location>
</feature>
<protein>
    <submittedName>
        <fullName evidence="2">Uncharacterized protein</fullName>
    </submittedName>
</protein>
<dbReference type="Proteomes" id="UP001595923">
    <property type="component" value="Unassembled WGS sequence"/>
</dbReference>
<dbReference type="EMBL" id="JBHSFQ010000011">
    <property type="protein sequence ID" value="MFC4562833.1"/>
    <property type="molecule type" value="Genomic_DNA"/>
</dbReference>
<reference evidence="3" key="1">
    <citation type="journal article" date="2019" name="Int. J. Syst. Evol. Microbiol.">
        <title>The Global Catalogue of Microorganisms (GCM) 10K type strain sequencing project: providing services to taxonomists for standard genome sequencing and annotation.</title>
        <authorList>
            <consortium name="The Broad Institute Genomics Platform"/>
            <consortium name="The Broad Institute Genome Sequencing Center for Infectious Disease"/>
            <person name="Wu L."/>
            <person name="Ma J."/>
        </authorList>
    </citation>
    <scope>NUCLEOTIDE SEQUENCE [LARGE SCALE GENOMIC DNA]</scope>
    <source>
        <strain evidence="3">XZYJ18</strain>
    </source>
</reference>
<comment type="caution">
    <text evidence="2">The sequence shown here is derived from an EMBL/GenBank/DDBJ whole genome shotgun (WGS) entry which is preliminary data.</text>
</comment>
<evidence type="ECO:0000256" key="1">
    <source>
        <dbReference type="SAM" id="MobiDB-lite"/>
    </source>
</evidence>
<name>A0ABV9DWR8_9ACTN</name>
<evidence type="ECO:0000313" key="2">
    <source>
        <dbReference type="EMBL" id="MFC4562833.1"/>
    </source>
</evidence>
<keyword evidence="3" id="KW-1185">Reference proteome</keyword>
<dbReference type="RefSeq" id="WP_378574364.1">
    <property type="nucleotide sequence ID" value="NZ_JBHSFQ010000011.1"/>
</dbReference>
<gene>
    <name evidence="2" type="ORF">ACFO4E_13280</name>
</gene>
<organism evidence="2 3">
    <name type="scientific">Nocardiopsis mangrovi</name>
    <dbReference type="NCBI Taxonomy" id="1179818"/>
    <lineage>
        <taxon>Bacteria</taxon>
        <taxon>Bacillati</taxon>
        <taxon>Actinomycetota</taxon>
        <taxon>Actinomycetes</taxon>
        <taxon>Streptosporangiales</taxon>
        <taxon>Nocardiopsidaceae</taxon>
        <taxon>Nocardiopsis</taxon>
    </lineage>
</organism>
<sequence>MMENLLQPGVIEEKAPNWGSEDRREARAQLDNQRAQIEAQLRGLMRGAYGRNDTDFGTPIDDHVEPLAHGARIRIEAGSQLPPARQYITGQLLDNLYPGHPVFAAPNGAVSARSPRSKGY</sequence>